<dbReference type="EMBL" id="LKCM01000106">
    <property type="protein sequence ID" value="KPQ44145.1"/>
    <property type="molecule type" value="Genomic_DNA"/>
</dbReference>
<dbReference type="InterPro" id="IPR043961">
    <property type="entry name" value="DUF5749"/>
</dbReference>
<protein>
    <submittedName>
        <fullName evidence="1">Uncharacterized protein</fullName>
    </submittedName>
</protein>
<reference evidence="1 2" key="1">
    <citation type="submission" date="2015-09" db="EMBL/GenBank/DDBJ databases">
        <title>A metagenomics-based metabolic model of nitrate-dependent anaerobic oxidation of methane by Methanoperedens-like archaea.</title>
        <authorList>
            <person name="Arshad A."/>
            <person name="Speth D.R."/>
            <person name="De Graaf R.M."/>
            <person name="Op Den Camp H.J."/>
            <person name="Jetten M.S."/>
            <person name="Welte C.U."/>
        </authorList>
    </citation>
    <scope>NUCLEOTIDE SEQUENCE [LARGE SCALE GENOMIC DNA]</scope>
</reference>
<organism evidence="1 2">
    <name type="scientific">Candidatus Methanoperedens nitratireducens</name>
    <dbReference type="NCBI Taxonomy" id="1392998"/>
    <lineage>
        <taxon>Archaea</taxon>
        <taxon>Methanobacteriati</taxon>
        <taxon>Methanobacteriota</taxon>
        <taxon>Stenosarchaea group</taxon>
        <taxon>Methanomicrobia</taxon>
        <taxon>Methanosarcinales</taxon>
        <taxon>ANME-2 cluster</taxon>
        <taxon>Candidatus Methanoperedentaceae</taxon>
        <taxon>Candidatus Methanoperedens</taxon>
    </lineage>
</organism>
<accession>A0A0P8CBD8</accession>
<name>A0A0P8CBD8_9EURY</name>
<proteinExistence type="predicted"/>
<dbReference type="Pfam" id="PF19023">
    <property type="entry name" value="DUF5749"/>
    <property type="match status" value="1"/>
</dbReference>
<dbReference type="AlphaFoldDB" id="A0A0P8CBD8"/>
<dbReference type="Gene3D" id="3.10.20.840">
    <property type="match status" value="1"/>
</dbReference>
<comment type="caution">
    <text evidence="1">The sequence shown here is derived from an EMBL/GenBank/DDBJ whole genome shotgun (WGS) entry which is preliminary data.</text>
</comment>
<evidence type="ECO:0000313" key="2">
    <source>
        <dbReference type="Proteomes" id="UP000050360"/>
    </source>
</evidence>
<evidence type="ECO:0000313" key="1">
    <source>
        <dbReference type="EMBL" id="KPQ44145.1"/>
    </source>
</evidence>
<gene>
    <name evidence="1" type="ORF">MPEBLZ_01284</name>
</gene>
<dbReference type="Proteomes" id="UP000050360">
    <property type="component" value="Unassembled WGS sequence"/>
</dbReference>
<sequence>MSIIAKITGFFKKNPQNLEEDAQLKTHLYIGKFVKQDYIDIGESIAIDGKRIIIKKSESIMSIPLEAIIKAGDNIRVGDFDMEESLRLGKEWEDQKDVLKFDDKGMMIR</sequence>